<keyword evidence="10" id="KW-0560">Oxidoreductase</keyword>
<comment type="similarity">
    <text evidence="5">Belongs to the cytochrome P450 family.</text>
</comment>
<evidence type="ECO:0000313" key="15">
    <source>
        <dbReference type="Proteomes" id="UP000299102"/>
    </source>
</evidence>
<accession>A0A4C1WU09</accession>
<dbReference type="PANTHER" id="PTHR24291">
    <property type="entry name" value="CYTOCHROME P450 FAMILY 4"/>
    <property type="match status" value="1"/>
</dbReference>
<evidence type="ECO:0000256" key="4">
    <source>
        <dbReference type="ARBA" id="ARBA00004406"/>
    </source>
</evidence>
<dbReference type="Pfam" id="PF00067">
    <property type="entry name" value="p450"/>
    <property type="match status" value="1"/>
</dbReference>
<comment type="cofactor">
    <cofactor evidence="1">
        <name>heme</name>
        <dbReference type="ChEBI" id="CHEBI:30413"/>
    </cofactor>
</comment>
<evidence type="ECO:0000256" key="2">
    <source>
        <dbReference type="ARBA" id="ARBA00003690"/>
    </source>
</evidence>
<organism evidence="14 15">
    <name type="scientific">Eumeta variegata</name>
    <name type="common">Bagworm moth</name>
    <name type="synonym">Eumeta japonica</name>
    <dbReference type="NCBI Taxonomy" id="151549"/>
    <lineage>
        <taxon>Eukaryota</taxon>
        <taxon>Metazoa</taxon>
        <taxon>Ecdysozoa</taxon>
        <taxon>Arthropoda</taxon>
        <taxon>Hexapoda</taxon>
        <taxon>Insecta</taxon>
        <taxon>Pterygota</taxon>
        <taxon>Neoptera</taxon>
        <taxon>Endopterygota</taxon>
        <taxon>Lepidoptera</taxon>
        <taxon>Glossata</taxon>
        <taxon>Ditrysia</taxon>
        <taxon>Tineoidea</taxon>
        <taxon>Psychidae</taxon>
        <taxon>Oiketicinae</taxon>
        <taxon>Eumeta</taxon>
    </lineage>
</organism>
<evidence type="ECO:0000256" key="11">
    <source>
        <dbReference type="ARBA" id="ARBA00023004"/>
    </source>
</evidence>
<evidence type="ECO:0000256" key="3">
    <source>
        <dbReference type="ARBA" id="ARBA00004174"/>
    </source>
</evidence>
<reference evidence="14 15" key="1">
    <citation type="journal article" date="2019" name="Commun. Biol.">
        <title>The bagworm genome reveals a unique fibroin gene that provides high tensile strength.</title>
        <authorList>
            <person name="Kono N."/>
            <person name="Nakamura H."/>
            <person name="Ohtoshi R."/>
            <person name="Tomita M."/>
            <person name="Numata K."/>
            <person name="Arakawa K."/>
        </authorList>
    </citation>
    <scope>NUCLEOTIDE SEQUENCE [LARGE SCALE GENOMIC DNA]</scope>
</reference>
<name>A0A4C1WU09_EUMVA</name>
<keyword evidence="12" id="KW-0503">Monooxygenase</keyword>
<dbReference type="GO" id="GO:0004497">
    <property type="term" value="F:monooxygenase activity"/>
    <property type="evidence" value="ECO:0007669"/>
    <property type="project" value="UniProtKB-KW"/>
</dbReference>
<evidence type="ECO:0000256" key="6">
    <source>
        <dbReference type="ARBA" id="ARBA00022617"/>
    </source>
</evidence>
<keyword evidence="13" id="KW-0472">Membrane</keyword>
<keyword evidence="7" id="KW-0479">Metal-binding</keyword>
<dbReference type="Gene3D" id="1.10.630.10">
    <property type="entry name" value="Cytochrome P450"/>
    <property type="match status" value="1"/>
</dbReference>
<dbReference type="InterPro" id="IPR001128">
    <property type="entry name" value="Cyt_P450"/>
</dbReference>
<keyword evidence="9" id="KW-0492">Microsome</keyword>
<dbReference type="STRING" id="151549.A0A4C1WU09"/>
<dbReference type="Proteomes" id="UP000299102">
    <property type="component" value="Unassembled WGS sequence"/>
</dbReference>
<comment type="caution">
    <text evidence="14">The sequence shown here is derived from an EMBL/GenBank/DDBJ whole genome shotgun (WGS) entry which is preliminary data.</text>
</comment>
<comment type="subcellular location">
    <subcellularLocation>
        <location evidence="4">Endoplasmic reticulum membrane</location>
        <topology evidence="4">Peripheral membrane protein</topology>
    </subcellularLocation>
    <subcellularLocation>
        <location evidence="3">Microsome membrane</location>
        <topology evidence="3">Peripheral membrane protein</topology>
    </subcellularLocation>
</comment>
<comment type="function">
    <text evidence="2">May be involved in the metabolism of insect hormones and in the breakdown of synthetic insecticides.</text>
</comment>
<evidence type="ECO:0000256" key="13">
    <source>
        <dbReference type="ARBA" id="ARBA00023136"/>
    </source>
</evidence>
<sequence>MLITSLTGCPLHGRVASRDLLTAFIWYERITNPEDAEVVLNTCLEKDYLYHFTSPWIGKGLITADVPTWRRHHKLLAPAFNRNVLNGFMGVFNRQSSVMVEAMAKELGRERFDASVYIGAATLEMICQTAMGTPMDQLSIASPLYLEATQKIMDLLSKRVTSFWLHPQFIYNLLGYKKIEDDTLRILHHVSNTHHMCLTYNTTQASDMLNKAHHQNLCSKVHQRATSVKNRCAPKQQ</sequence>
<dbReference type="GO" id="GO:0020037">
    <property type="term" value="F:heme binding"/>
    <property type="evidence" value="ECO:0007669"/>
    <property type="project" value="InterPro"/>
</dbReference>
<evidence type="ECO:0000256" key="5">
    <source>
        <dbReference type="ARBA" id="ARBA00010617"/>
    </source>
</evidence>
<dbReference type="GO" id="GO:0016705">
    <property type="term" value="F:oxidoreductase activity, acting on paired donors, with incorporation or reduction of molecular oxygen"/>
    <property type="evidence" value="ECO:0007669"/>
    <property type="project" value="InterPro"/>
</dbReference>
<evidence type="ECO:0000256" key="9">
    <source>
        <dbReference type="ARBA" id="ARBA00022848"/>
    </source>
</evidence>
<dbReference type="AlphaFoldDB" id="A0A4C1WU09"/>
<evidence type="ECO:0000256" key="7">
    <source>
        <dbReference type="ARBA" id="ARBA00022723"/>
    </source>
</evidence>
<keyword evidence="15" id="KW-1185">Reference proteome</keyword>
<keyword evidence="6" id="KW-0349">Heme</keyword>
<evidence type="ECO:0000256" key="1">
    <source>
        <dbReference type="ARBA" id="ARBA00001971"/>
    </source>
</evidence>
<dbReference type="EMBL" id="BGZK01000657">
    <property type="protein sequence ID" value="GBP54908.1"/>
    <property type="molecule type" value="Genomic_DNA"/>
</dbReference>
<proteinExistence type="inferred from homology"/>
<dbReference type="InterPro" id="IPR050196">
    <property type="entry name" value="Cytochrome_P450_Monoox"/>
</dbReference>
<evidence type="ECO:0000256" key="12">
    <source>
        <dbReference type="ARBA" id="ARBA00023033"/>
    </source>
</evidence>
<evidence type="ECO:0000256" key="8">
    <source>
        <dbReference type="ARBA" id="ARBA00022824"/>
    </source>
</evidence>
<gene>
    <name evidence="14" type="primary">CYP4C1</name>
    <name evidence="14" type="ORF">EVAR_29750_1</name>
</gene>
<dbReference type="InterPro" id="IPR036396">
    <property type="entry name" value="Cyt_P450_sf"/>
</dbReference>
<keyword evidence="11" id="KW-0408">Iron</keyword>
<protein>
    <submittedName>
        <fullName evidence="14">Cytochrome P450 4C1</fullName>
    </submittedName>
</protein>
<keyword evidence="8" id="KW-0256">Endoplasmic reticulum</keyword>
<dbReference type="GO" id="GO:0005506">
    <property type="term" value="F:iron ion binding"/>
    <property type="evidence" value="ECO:0007669"/>
    <property type="project" value="InterPro"/>
</dbReference>
<dbReference type="PANTHER" id="PTHR24291:SF189">
    <property type="entry name" value="CYTOCHROME P450 4C3-RELATED"/>
    <property type="match status" value="1"/>
</dbReference>
<evidence type="ECO:0000313" key="14">
    <source>
        <dbReference type="EMBL" id="GBP54908.1"/>
    </source>
</evidence>
<evidence type="ECO:0000256" key="10">
    <source>
        <dbReference type="ARBA" id="ARBA00023002"/>
    </source>
</evidence>
<dbReference type="OrthoDB" id="1372046at2759"/>
<dbReference type="SUPFAM" id="SSF48264">
    <property type="entry name" value="Cytochrome P450"/>
    <property type="match status" value="1"/>
</dbReference>
<dbReference type="GO" id="GO:0005789">
    <property type="term" value="C:endoplasmic reticulum membrane"/>
    <property type="evidence" value="ECO:0007669"/>
    <property type="project" value="UniProtKB-SubCell"/>
</dbReference>